<dbReference type="Proteomes" id="UP001548189">
    <property type="component" value="Unassembled WGS sequence"/>
</dbReference>
<accession>A0ABV2BUN0</accession>
<organism evidence="1 2">
    <name type="scientific">Aliikangiella maris</name>
    <dbReference type="NCBI Taxonomy" id="3162458"/>
    <lineage>
        <taxon>Bacteria</taxon>
        <taxon>Pseudomonadati</taxon>
        <taxon>Pseudomonadota</taxon>
        <taxon>Gammaproteobacteria</taxon>
        <taxon>Oceanospirillales</taxon>
        <taxon>Pleioneaceae</taxon>
        <taxon>Aliikangiella</taxon>
    </lineage>
</organism>
<dbReference type="RefSeq" id="WP_353896217.1">
    <property type="nucleotide sequence ID" value="NZ_JBEVCJ010000012.1"/>
</dbReference>
<gene>
    <name evidence="1" type="ORF">ABVT43_10890</name>
</gene>
<sequence>MSLADYIALVHLISVKTTMKKFAFLLLILPSLVRATEICNDLEKKIESDMQIAESDFTKETALRAQKAIGELIESGKFEWFQPLNLQKFIYGYLLKKQALNAIETRGNEDIKSLHAVTEFCKFIVEDAFYYD</sequence>
<keyword evidence="2" id="KW-1185">Reference proteome</keyword>
<reference evidence="1 2" key="1">
    <citation type="submission" date="2024-06" db="EMBL/GenBank/DDBJ databases">
        <authorList>
            <person name="Li F."/>
        </authorList>
    </citation>
    <scope>NUCLEOTIDE SEQUENCE [LARGE SCALE GENOMIC DNA]</scope>
    <source>
        <strain evidence="1 2">GXAS 311</strain>
    </source>
</reference>
<name>A0ABV2BUN0_9GAMM</name>
<comment type="caution">
    <text evidence="1">The sequence shown here is derived from an EMBL/GenBank/DDBJ whole genome shotgun (WGS) entry which is preliminary data.</text>
</comment>
<evidence type="ECO:0000313" key="2">
    <source>
        <dbReference type="Proteomes" id="UP001548189"/>
    </source>
</evidence>
<evidence type="ECO:0000313" key="1">
    <source>
        <dbReference type="EMBL" id="MET1255631.1"/>
    </source>
</evidence>
<proteinExistence type="predicted"/>
<protein>
    <submittedName>
        <fullName evidence="1">Uncharacterized protein</fullName>
    </submittedName>
</protein>
<dbReference type="EMBL" id="JBEVCJ010000012">
    <property type="protein sequence ID" value="MET1255631.1"/>
    <property type="molecule type" value="Genomic_DNA"/>
</dbReference>